<keyword evidence="1" id="KW-1133">Transmembrane helix</keyword>
<evidence type="ECO:0000313" key="2">
    <source>
        <dbReference type="EMBL" id="EEG09527.1"/>
    </source>
</evidence>
<proteinExistence type="predicted"/>
<dbReference type="Proteomes" id="UP000003165">
    <property type="component" value="Unassembled WGS sequence"/>
</dbReference>
<sequence precursor="true">MQNRSIRRFAPLAARAAAAGMRRAAAWCLAHGASGARLAPGVLAEYLIHARRVFAAAFTDLLCAVPSLGAAFFIPATLQRRRAAV</sequence>
<evidence type="ECO:0000313" key="3">
    <source>
        <dbReference type="Proteomes" id="UP000003165"/>
    </source>
</evidence>
<accession>B9Z282</accession>
<organism evidence="2 3">
    <name type="scientific">Pseudogulbenkiania ferrooxidans 2002</name>
    <dbReference type="NCBI Taxonomy" id="279714"/>
    <lineage>
        <taxon>Bacteria</taxon>
        <taxon>Pseudomonadati</taxon>
        <taxon>Pseudomonadota</taxon>
        <taxon>Betaproteobacteria</taxon>
        <taxon>Neisseriales</taxon>
        <taxon>Chromobacteriaceae</taxon>
        <taxon>Pseudogulbenkiania</taxon>
    </lineage>
</organism>
<dbReference type="AlphaFoldDB" id="B9Z282"/>
<reference evidence="2 3" key="1">
    <citation type="submission" date="2009-02" db="EMBL/GenBank/DDBJ databases">
        <title>Sequencing of the draft genome and assembly of Lutiella nitroferrum 2002.</title>
        <authorList>
            <consortium name="US DOE Joint Genome Institute (JGI-PGF)"/>
            <person name="Lucas S."/>
            <person name="Copeland A."/>
            <person name="Lapidus A."/>
            <person name="Glavina del Rio T."/>
            <person name="Tice H."/>
            <person name="Bruce D."/>
            <person name="Goodwin L."/>
            <person name="Pitluck S."/>
            <person name="Larimer F."/>
            <person name="Land M.L."/>
            <person name="Hauser L."/>
            <person name="Coates J.D."/>
        </authorList>
    </citation>
    <scope>NUCLEOTIDE SEQUENCE [LARGE SCALE GENOMIC DNA]</scope>
    <source>
        <strain evidence="2 3">2002</strain>
    </source>
</reference>
<keyword evidence="3" id="KW-1185">Reference proteome</keyword>
<feature type="transmembrane region" description="Helical" evidence="1">
    <location>
        <begin position="54"/>
        <end position="74"/>
    </location>
</feature>
<keyword evidence="1" id="KW-0472">Membrane</keyword>
<evidence type="ECO:0000256" key="1">
    <source>
        <dbReference type="SAM" id="Phobius"/>
    </source>
</evidence>
<keyword evidence="1" id="KW-0812">Transmembrane</keyword>
<dbReference type="RefSeq" id="WP_008953487.1">
    <property type="nucleotide sequence ID" value="NZ_ACIS01000003.1"/>
</dbReference>
<name>B9Z282_9NEIS</name>
<protein>
    <submittedName>
        <fullName evidence="2">Uncharacterized protein</fullName>
    </submittedName>
</protein>
<gene>
    <name evidence="2" type="ORF">FuraDRAFT_1467</name>
</gene>
<dbReference type="EMBL" id="ACIS01000003">
    <property type="protein sequence ID" value="EEG09527.1"/>
    <property type="molecule type" value="Genomic_DNA"/>
</dbReference>
<comment type="caution">
    <text evidence="2">The sequence shown here is derived from an EMBL/GenBank/DDBJ whole genome shotgun (WGS) entry which is preliminary data.</text>
</comment>